<accession>A0ABT8SXR5</accession>
<protein>
    <submittedName>
        <fullName evidence="1">Uncharacterized protein</fullName>
    </submittedName>
</protein>
<proteinExistence type="predicted"/>
<dbReference type="Proteomes" id="UP001169006">
    <property type="component" value="Unassembled WGS sequence"/>
</dbReference>
<reference evidence="1" key="2">
    <citation type="submission" date="2023-07" db="EMBL/GenBank/DDBJ databases">
        <authorList>
            <person name="Sun H."/>
        </authorList>
    </citation>
    <scope>NUCLEOTIDE SEQUENCE</scope>
    <source>
        <strain evidence="1">05753</strain>
    </source>
</reference>
<evidence type="ECO:0000313" key="1">
    <source>
        <dbReference type="EMBL" id="MDO1582427.1"/>
    </source>
</evidence>
<keyword evidence="2" id="KW-1185">Reference proteome</keyword>
<gene>
    <name evidence="1" type="ORF">Q2T52_09975</name>
</gene>
<dbReference type="RefSeq" id="WP_302076565.1">
    <property type="nucleotide sequence ID" value="NZ_JAUKWQ010000002.1"/>
</dbReference>
<sequence length="106" mass="11365">MTPQEAIAALDKDIAAYGQPVTLKRGALSVETRAFVRGYKPAELIGGLKQGDSAVIFSPTGLKDWPDMKLKNGDQFVTAGKTRNIEIADPVYMGSTLVRANVTVRG</sequence>
<organism evidence="1 2">
    <name type="scientific">Rhizobium oryzicola</name>
    <dbReference type="NCBI Taxonomy" id="1232668"/>
    <lineage>
        <taxon>Bacteria</taxon>
        <taxon>Pseudomonadati</taxon>
        <taxon>Pseudomonadota</taxon>
        <taxon>Alphaproteobacteria</taxon>
        <taxon>Hyphomicrobiales</taxon>
        <taxon>Rhizobiaceae</taxon>
        <taxon>Rhizobium/Agrobacterium group</taxon>
        <taxon>Rhizobium</taxon>
    </lineage>
</organism>
<name>A0ABT8SXR5_9HYPH</name>
<reference evidence="1" key="1">
    <citation type="journal article" date="2015" name="Int. J. Syst. Evol. Microbiol.">
        <title>Rhizobium oryzicola sp. nov., potential plant-growth-promoting endophytic bacteria isolated from rice roots.</title>
        <authorList>
            <person name="Zhang X.X."/>
            <person name="Gao J.S."/>
            <person name="Cao Y.H."/>
            <person name="Sheirdil R.A."/>
            <person name="Wang X.C."/>
            <person name="Zhang L."/>
        </authorList>
    </citation>
    <scope>NUCLEOTIDE SEQUENCE</scope>
    <source>
        <strain evidence="1">05753</strain>
    </source>
</reference>
<evidence type="ECO:0000313" key="2">
    <source>
        <dbReference type="Proteomes" id="UP001169006"/>
    </source>
</evidence>
<dbReference type="EMBL" id="JAUKWQ010000002">
    <property type="protein sequence ID" value="MDO1582427.1"/>
    <property type="molecule type" value="Genomic_DNA"/>
</dbReference>
<comment type="caution">
    <text evidence="1">The sequence shown here is derived from an EMBL/GenBank/DDBJ whole genome shotgun (WGS) entry which is preliminary data.</text>
</comment>